<organism evidence="1 2">
    <name type="scientific">Pseudoalteromonas xiamenensis</name>
    <dbReference type="NCBI Taxonomy" id="882626"/>
    <lineage>
        <taxon>Bacteria</taxon>
        <taxon>Pseudomonadati</taxon>
        <taxon>Pseudomonadota</taxon>
        <taxon>Gammaproteobacteria</taxon>
        <taxon>Alteromonadales</taxon>
        <taxon>Pseudoalteromonadaceae</taxon>
        <taxon>Pseudoalteromonas</taxon>
    </lineage>
</organism>
<dbReference type="Proteomes" id="UP000664904">
    <property type="component" value="Plasmid unnamed5"/>
</dbReference>
<keyword evidence="1" id="KW-0614">Plasmid</keyword>
<keyword evidence="2" id="KW-1185">Reference proteome</keyword>
<evidence type="ECO:0000313" key="1">
    <source>
        <dbReference type="EMBL" id="QTH73520.1"/>
    </source>
</evidence>
<evidence type="ECO:0008006" key="3">
    <source>
        <dbReference type="Google" id="ProtNLM"/>
    </source>
</evidence>
<dbReference type="AlphaFoldDB" id="A0A975DM21"/>
<dbReference type="EMBL" id="CP072135">
    <property type="protein sequence ID" value="QTH73520.1"/>
    <property type="molecule type" value="Genomic_DNA"/>
</dbReference>
<evidence type="ECO:0000313" key="2">
    <source>
        <dbReference type="Proteomes" id="UP000664904"/>
    </source>
</evidence>
<sequence length="249" mass="27382">MNKWVLVAAPALSLLSGCSTETTDSKNVATEAIWGEFKVTSDGNRARLVAELNVDGSNGNNLKLTDGDKLYATASGVTKELVEDIDFFDVDYQAYFDETKSNASYSIVFERQKSAQKLISTVQLPESFTIFAPQKSQSFNLKDSLFISWQGLSSGKSIDFSYSASCSAKDGGSYSTSASVSAIVDNGNYQFSFDQFEGLKDEQINRGKPCEVTLSLRRRNEGIIDSKYKSGSRVSAEQVRTVENIKVYF</sequence>
<gene>
    <name evidence="1" type="ORF">J5O05_18690</name>
</gene>
<accession>A0A975DM21</accession>
<name>A0A975DM21_9GAMM</name>
<geneLocation type="plasmid" evidence="1 2">
    <name>unnamed5</name>
</geneLocation>
<dbReference type="PROSITE" id="PS51257">
    <property type="entry name" value="PROKAR_LIPOPROTEIN"/>
    <property type="match status" value="1"/>
</dbReference>
<dbReference type="KEGG" id="pxi:J5O05_18690"/>
<dbReference type="RefSeq" id="WP_208845132.1">
    <property type="nucleotide sequence ID" value="NZ_CP072135.1"/>
</dbReference>
<protein>
    <recommendedName>
        <fullName evidence="3">Lipoprotein</fullName>
    </recommendedName>
</protein>
<proteinExistence type="predicted"/>
<reference evidence="1" key="1">
    <citation type="submission" date="2021-03" db="EMBL/GenBank/DDBJ databases">
        <title>Complete Genome of Pseudoalteromonas xiamenensis STKMTI.2, a new potential marine bacterium producing anti-Vibrio compounds.</title>
        <authorList>
            <person name="Handayani D.P."/>
            <person name="Isnansetyo A."/>
            <person name="Istiqomah I."/>
            <person name="Jumina J."/>
        </authorList>
    </citation>
    <scope>NUCLEOTIDE SEQUENCE</scope>
    <source>
        <strain evidence="1">STKMTI.2</strain>
        <plasmid evidence="1">unnamed5</plasmid>
    </source>
</reference>